<dbReference type="AlphaFoldDB" id="A0AAV2GUX5"/>
<gene>
    <name evidence="1" type="ORF">LTRI10_LOCUS53281</name>
</gene>
<evidence type="ECO:0000313" key="2">
    <source>
        <dbReference type="Proteomes" id="UP001497516"/>
    </source>
</evidence>
<sequence length="118" mass="12784">MAKKQSTILGNLFTELGNSKATNPSIRPSLDLCASQYNDAAIFFSPAGLGDVVKSLEIHSALDDSETCQAELATKSVHIESIAPEIRKWKELYAVSNSTILYAEVVFGGKAADEQEDY</sequence>
<name>A0AAV2GUX5_9ROSI</name>
<accession>A0AAV2GUX5</accession>
<dbReference type="Proteomes" id="UP001497516">
    <property type="component" value="Chromosome 9"/>
</dbReference>
<proteinExistence type="predicted"/>
<evidence type="ECO:0000313" key="1">
    <source>
        <dbReference type="EMBL" id="CAL1414097.1"/>
    </source>
</evidence>
<keyword evidence="2" id="KW-1185">Reference proteome</keyword>
<organism evidence="1 2">
    <name type="scientific">Linum trigynum</name>
    <dbReference type="NCBI Taxonomy" id="586398"/>
    <lineage>
        <taxon>Eukaryota</taxon>
        <taxon>Viridiplantae</taxon>
        <taxon>Streptophyta</taxon>
        <taxon>Embryophyta</taxon>
        <taxon>Tracheophyta</taxon>
        <taxon>Spermatophyta</taxon>
        <taxon>Magnoliopsida</taxon>
        <taxon>eudicotyledons</taxon>
        <taxon>Gunneridae</taxon>
        <taxon>Pentapetalae</taxon>
        <taxon>rosids</taxon>
        <taxon>fabids</taxon>
        <taxon>Malpighiales</taxon>
        <taxon>Linaceae</taxon>
        <taxon>Linum</taxon>
    </lineage>
</organism>
<reference evidence="1 2" key="1">
    <citation type="submission" date="2024-04" db="EMBL/GenBank/DDBJ databases">
        <authorList>
            <person name="Fracassetti M."/>
        </authorList>
    </citation>
    <scope>NUCLEOTIDE SEQUENCE [LARGE SCALE GENOMIC DNA]</scope>
</reference>
<protein>
    <submittedName>
        <fullName evidence="1">Uncharacterized protein</fullName>
    </submittedName>
</protein>
<dbReference type="EMBL" id="OZ034822">
    <property type="protein sequence ID" value="CAL1414097.1"/>
    <property type="molecule type" value="Genomic_DNA"/>
</dbReference>